<evidence type="ECO:0000256" key="1">
    <source>
        <dbReference type="ARBA" id="ARBA00022801"/>
    </source>
</evidence>
<dbReference type="AlphaFoldDB" id="A0A7W8FU16"/>
<dbReference type="Pfam" id="PF04371">
    <property type="entry name" value="PAD_porph"/>
    <property type="match status" value="1"/>
</dbReference>
<evidence type="ECO:0000313" key="2">
    <source>
        <dbReference type="EMBL" id="MBB5182124.1"/>
    </source>
</evidence>
<proteinExistence type="predicted"/>
<accession>A0A7W8FU16</accession>
<dbReference type="EC" id="3.5.3.12" evidence="2"/>
<dbReference type="SUPFAM" id="SSF55909">
    <property type="entry name" value="Pentein"/>
    <property type="match status" value="1"/>
</dbReference>
<dbReference type="GO" id="GO:0047632">
    <property type="term" value="F:agmatine deiminase activity"/>
    <property type="evidence" value="ECO:0007669"/>
    <property type="project" value="UniProtKB-EC"/>
</dbReference>
<dbReference type="PANTHER" id="PTHR31377">
    <property type="entry name" value="AGMATINE DEIMINASE-RELATED"/>
    <property type="match status" value="1"/>
</dbReference>
<dbReference type="EMBL" id="JACHHK010000001">
    <property type="protein sequence ID" value="MBB5182124.1"/>
    <property type="molecule type" value="Genomic_DNA"/>
</dbReference>
<keyword evidence="3" id="KW-1185">Reference proteome</keyword>
<dbReference type="RefSeq" id="WP_221247913.1">
    <property type="nucleotide sequence ID" value="NZ_JACHHK010000001.1"/>
</dbReference>
<dbReference type="InterPro" id="IPR007466">
    <property type="entry name" value="Peptidyl-Arg-deiminase_porph"/>
</dbReference>
<protein>
    <submittedName>
        <fullName evidence="2">Agmatine deiminase</fullName>
        <ecNumber evidence="2">3.5.3.12</ecNumber>
    </submittedName>
</protein>
<dbReference type="Proteomes" id="UP000539953">
    <property type="component" value="Unassembled WGS sequence"/>
</dbReference>
<dbReference type="Gene3D" id="3.75.10.10">
    <property type="entry name" value="L-arginine/glycine Amidinotransferase, Chain A"/>
    <property type="match status" value="1"/>
</dbReference>
<reference evidence="2 3" key="1">
    <citation type="submission" date="2020-08" db="EMBL/GenBank/DDBJ databases">
        <title>Genomic Encyclopedia of Type Strains, Phase IV (KMG-IV): sequencing the most valuable type-strain genomes for metagenomic binning, comparative biology and taxonomic classification.</title>
        <authorList>
            <person name="Goeker M."/>
        </authorList>
    </citation>
    <scope>NUCLEOTIDE SEQUENCE [LARGE SCALE GENOMIC DNA]</scope>
    <source>
        <strain evidence="2 3">DSM 25799</strain>
    </source>
</reference>
<gene>
    <name evidence="2" type="ORF">HNQ47_000127</name>
</gene>
<keyword evidence="1 2" id="KW-0378">Hydrolase</keyword>
<sequence>MNERIRRKEGACRKLVQIVLCLLVSINLMGNQILTANAKETTYTFPDENQKHEGTWLIWPHAHTYGKAYARSIEPIWIEMVKALAPGEHVHIIAYDQKLKKHIVSKLNEAGVDRNQVDFVIAKSDDVWARDTGPMFVYDAQGQLHIVDFGFDGWGKKTPYRKDDRIPQTVAKATGIPRIDVSKFVLEGGSVDIAADGTVLATKSAVISKNRNPHCSQAKAERYLKKYLGAKKFIWLEGVTDEDITDAHIDGFARFYDAQTILTVPEEDFFDLYENIKASDYDTLQEATNASGERYKIVEVPLTSKNVTGLDYKGSYLNYYLGKEVLLLPVYDDANDQTAVTIMQNLYPDHTIVPINVTALYKNGGMLHCVTQQQPLSQAE</sequence>
<comment type="caution">
    <text evidence="2">The sequence shown here is derived from an EMBL/GenBank/DDBJ whole genome shotgun (WGS) entry which is preliminary data.</text>
</comment>
<organism evidence="2 3">
    <name type="scientific">Catenisphaera adipataccumulans</name>
    <dbReference type="NCBI Taxonomy" id="700500"/>
    <lineage>
        <taxon>Bacteria</taxon>
        <taxon>Bacillati</taxon>
        <taxon>Bacillota</taxon>
        <taxon>Erysipelotrichia</taxon>
        <taxon>Erysipelotrichales</taxon>
        <taxon>Erysipelotrichaceae</taxon>
        <taxon>Catenisphaera</taxon>
    </lineage>
</organism>
<dbReference type="GO" id="GO:0004668">
    <property type="term" value="F:protein-arginine deiminase activity"/>
    <property type="evidence" value="ECO:0007669"/>
    <property type="project" value="InterPro"/>
</dbReference>
<dbReference type="PANTHER" id="PTHR31377:SF0">
    <property type="entry name" value="AGMATINE DEIMINASE-RELATED"/>
    <property type="match status" value="1"/>
</dbReference>
<evidence type="ECO:0000313" key="3">
    <source>
        <dbReference type="Proteomes" id="UP000539953"/>
    </source>
</evidence>
<dbReference type="GO" id="GO:0009446">
    <property type="term" value="P:putrescine biosynthetic process"/>
    <property type="evidence" value="ECO:0007669"/>
    <property type="project" value="InterPro"/>
</dbReference>
<name>A0A7W8FU16_9FIRM</name>